<organism evidence="1">
    <name type="scientific">Lepeophtheirus salmonis</name>
    <name type="common">Salmon louse</name>
    <name type="synonym">Caligus salmonis</name>
    <dbReference type="NCBI Taxonomy" id="72036"/>
    <lineage>
        <taxon>Eukaryota</taxon>
        <taxon>Metazoa</taxon>
        <taxon>Ecdysozoa</taxon>
        <taxon>Arthropoda</taxon>
        <taxon>Crustacea</taxon>
        <taxon>Multicrustacea</taxon>
        <taxon>Hexanauplia</taxon>
        <taxon>Copepoda</taxon>
        <taxon>Siphonostomatoida</taxon>
        <taxon>Caligidae</taxon>
        <taxon>Lepeophtheirus</taxon>
    </lineage>
</organism>
<name>A0A0K2UPK6_LEPSM</name>
<dbReference type="AlphaFoldDB" id="A0A0K2UPK6"/>
<evidence type="ECO:0000313" key="1">
    <source>
        <dbReference type="EMBL" id="CDW39802.1"/>
    </source>
</evidence>
<protein>
    <submittedName>
        <fullName evidence="1">Uncharacterized protein</fullName>
    </submittedName>
</protein>
<dbReference type="EMBL" id="HACA01022441">
    <property type="protein sequence ID" value="CDW39802.1"/>
    <property type="molecule type" value="Transcribed_RNA"/>
</dbReference>
<sequence>MLFFVRASLNMCHSAPFYYNLSIHFPHAVSCSWKI</sequence>
<proteinExistence type="predicted"/>
<accession>A0A0K2UPK6</accession>
<reference evidence="1" key="1">
    <citation type="submission" date="2014-05" db="EMBL/GenBank/DDBJ databases">
        <authorList>
            <person name="Chronopoulou M."/>
        </authorList>
    </citation>
    <scope>NUCLEOTIDE SEQUENCE</scope>
    <source>
        <tissue evidence="1">Whole organism</tissue>
    </source>
</reference>